<accession>A0A0F9FYH0</accession>
<dbReference type="EMBL" id="LAZR01028499">
    <property type="protein sequence ID" value="KKL62405.1"/>
    <property type="molecule type" value="Genomic_DNA"/>
</dbReference>
<protein>
    <submittedName>
        <fullName evidence="1">Uncharacterized protein</fullName>
    </submittedName>
</protein>
<evidence type="ECO:0000313" key="1">
    <source>
        <dbReference type="EMBL" id="KKL62405.1"/>
    </source>
</evidence>
<comment type="caution">
    <text evidence="1">The sequence shown here is derived from an EMBL/GenBank/DDBJ whole genome shotgun (WGS) entry which is preliminary data.</text>
</comment>
<proteinExistence type="predicted"/>
<reference evidence="1" key="1">
    <citation type="journal article" date="2015" name="Nature">
        <title>Complex archaea that bridge the gap between prokaryotes and eukaryotes.</title>
        <authorList>
            <person name="Spang A."/>
            <person name="Saw J.H."/>
            <person name="Jorgensen S.L."/>
            <person name="Zaremba-Niedzwiedzka K."/>
            <person name="Martijn J."/>
            <person name="Lind A.E."/>
            <person name="van Eijk R."/>
            <person name="Schleper C."/>
            <person name="Guy L."/>
            <person name="Ettema T.J."/>
        </authorList>
    </citation>
    <scope>NUCLEOTIDE SEQUENCE</scope>
</reference>
<organism evidence="1">
    <name type="scientific">marine sediment metagenome</name>
    <dbReference type="NCBI Taxonomy" id="412755"/>
    <lineage>
        <taxon>unclassified sequences</taxon>
        <taxon>metagenomes</taxon>
        <taxon>ecological metagenomes</taxon>
    </lineage>
</organism>
<sequence>MTTIKQTVERKRFDAELARSGCVTVSNATLREQDLLPKFLDALRVIAPEAHRQLTMPGAGFSAVPDHALEDEDAEWWDSEECAFLLNETLFDALNEHAPEGYYFGSHEGDGACFGFWQNEEEDC</sequence>
<name>A0A0F9FYH0_9ZZZZ</name>
<dbReference type="AlphaFoldDB" id="A0A0F9FYH0"/>
<gene>
    <name evidence="1" type="ORF">LCGC14_2185510</name>
</gene>